<gene>
    <name evidence="1" type="ORF">COCNU_13G007080</name>
</gene>
<evidence type="ECO:0000313" key="1">
    <source>
        <dbReference type="EMBL" id="KAG1366918.1"/>
    </source>
</evidence>
<proteinExistence type="predicted"/>
<sequence>MQNKTEKMTERAVEVAASKKAENLRSCSAQIVAAHIPTPCTIATKIPITRHPK</sequence>
<evidence type="ECO:0000313" key="2">
    <source>
        <dbReference type="Proteomes" id="UP000797356"/>
    </source>
</evidence>
<dbReference type="EMBL" id="CM017884">
    <property type="protein sequence ID" value="KAG1366918.1"/>
    <property type="molecule type" value="Genomic_DNA"/>
</dbReference>
<name>A0A8K0NBP0_COCNU</name>
<dbReference type="Proteomes" id="UP000797356">
    <property type="component" value="Chromosome 13"/>
</dbReference>
<organism evidence="1 2">
    <name type="scientific">Cocos nucifera</name>
    <name type="common">Coconut palm</name>
    <dbReference type="NCBI Taxonomy" id="13894"/>
    <lineage>
        <taxon>Eukaryota</taxon>
        <taxon>Viridiplantae</taxon>
        <taxon>Streptophyta</taxon>
        <taxon>Embryophyta</taxon>
        <taxon>Tracheophyta</taxon>
        <taxon>Spermatophyta</taxon>
        <taxon>Magnoliopsida</taxon>
        <taxon>Liliopsida</taxon>
        <taxon>Arecaceae</taxon>
        <taxon>Arecoideae</taxon>
        <taxon>Cocoseae</taxon>
        <taxon>Attaleinae</taxon>
        <taxon>Cocos</taxon>
    </lineage>
</organism>
<comment type="caution">
    <text evidence="1">The sequence shown here is derived from an EMBL/GenBank/DDBJ whole genome shotgun (WGS) entry which is preliminary data.</text>
</comment>
<keyword evidence="2" id="KW-1185">Reference proteome</keyword>
<accession>A0A8K0NBP0</accession>
<dbReference type="OrthoDB" id="10506759at2759"/>
<dbReference type="AlphaFoldDB" id="A0A8K0NBP0"/>
<reference evidence="1" key="2">
    <citation type="submission" date="2019-07" db="EMBL/GenBank/DDBJ databases">
        <authorList>
            <person name="Yang Y."/>
            <person name="Bocs S."/>
            <person name="Baudouin L."/>
        </authorList>
    </citation>
    <scope>NUCLEOTIDE SEQUENCE</scope>
    <source>
        <tissue evidence="1">Spear leaf of Hainan Tall coconut</tissue>
    </source>
</reference>
<reference evidence="1" key="1">
    <citation type="journal article" date="2017" name="Gigascience">
        <title>The genome draft of coconut (Cocos nucifera).</title>
        <authorList>
            <person name="Xiao Y."/>
            <person name="Xu P."/>
            <person name="Fan H."/>
            <person name="Baudouin L."/>
            <person name="Xia W."/>
            <person name="Bocs S."/>
            <person name="Xu J."/>
            <person name="Li Q."/>
            <person name="Guo A."/>
            <person name="Zhou L."/>
            <person name="Li J."/>
            <person name="Wu Y."/>
            <person name="Ma Z."/>
            <person name="Armero A."/>
            <person name="Issali A.E."/>
            <person name="Liu N."/>
            <person name="Peng M."/>
            <person name="Yang Y."/>
        </authorList>
    </citation>
    <scope>NUCLEOTIDE SEQUENCE</scope>
    <source>
        <tissue evidence="1">Spear leaf of Hainan Tall coconut</tissue>
    </source>
</reference>
<protein>
    <submittedName>
        <fullName evidence="1">Uncharacterized protein</fullName>
    </submittedName>
</protein>